<evidence type="ECO:0000259" key="5">
    <source>
        <dbReference type="PROSITE" id="PS50977"/>
    </source>
</evidence>
<dbReference type="Proteomes" id="UP000005143">
    <property type="component" value="Unassembled WGS sequence"/>
</dbReference>
<dbReference type="Pfam" id="PF00440">
    <property type="entry name" value="TetR_N"/>
    <property type="match status" value="1"/>
</dbReference>
<dbReference type="EMBL" id="AGUD01000006">
    <property type="protein sequence ID" value="EHN12927.1"/>
    <property type="molecule type" value="Genomic_DNA"/>
</dbReference>
<dbReference type="InterPro" id="IPR009057">
    <property type="entry name" value="Homeodomain-like_sf"/>
</dbReference>
<keyword evidence="3" id="KW-0804">Transcription</keyword>
<reference evidence="6 7" key="1">
    <citation type="journal article" date="2013" name="Biodegradation">
        <title>Quantitative proteomic analysis of ibuprofen-degrading Patulibacter sp. strain I11.</title>
        <authorList>
            <person name="Almeida B."/>
            <person name="Kjeldal H."/>
            <person name="Lolas I."/>
            <person name="Knudsen A.D."/>
            <person name="Carvalho G."/>
            <person name="Nielsen K.L."/>
            <person name="Barreto Crespo M.T."/>
            <person name="Stensballe A."/>
            <person name="Nielsen J.L."/>
        </authorList>
    </citation>
    <scope>NUCLEOTIDE SEQUENCE [LARGE SCALE GENOMIC DNA]</scope>
    <source>
        <strain evidence="6 7">I11</strain>
    </source>
</reference>
<proteinExistence type="predicted"/>
<evidence type="ECO:0000256" key="2">
    <source>
        <dbReference type="ARBA" id="ARBA00023125"/>
    </source>
</evidence>
<dbReference type="PROSITE" id="PS50977">
    <property type="entry name" value="HTH_TETR_2"/>
    <property type="match status" value="1"/>
</dbReference>
<accession>H0E0C4</accession>
<dbReference type="GO" id="GO:0000976">
    <property type="term" value="F:transcription cis-regulatory region binding"/>
    <property type="evidence" value="ECO:0007669"/>
    <property type="project" value="TreeGrafter"/>
</dbReference>
<keyword evidence="7" id="KW-1185">Reference proteome</keyword>
<name>H0E0C4_9ACTN</name>
<sequence length="206" mass="22716">MSFSASIAHAGVLEPGRKSFSPRQQEVLDVVERVFLREGIRAVRMAKLADEAQCSRSTLYELAASKEDLLLLVLDRMMRRTVQRAGDAIREAPGPVDQVRAMLTSGALGFSALGPNFLDAIRGYPPARLLFDRWIAVGRDALERMIDEAVRAREFRPVNAAVVAEGMFAVVMRFTDPEFARSTRVSASDGLAQLVDVLLDGLRPRS</sequence>
<evidence type="ECO:0000256" key="1">
    <source>
        <dbReference type="ARBA" id="ARBA00023015"/>
    </source>
</evidence>
<dbReference type="InterPro" id="IPR001647">
    <property type="entry name" value="HTH_TetR"/>
</dbReference>
<dbReference type="AlphaFoldDB" id="H0E0C4"/>
<dbReference type="Gene3D" id="1.10.10.60">
    <property type="entry name" value="Homeodomain-like"/>
    <property type="match status" value="1"/>
</dbReference>
<dbReference type="SUPFAM" id="SSF48498">
    <property type="entry name" value="Tetracyclin repressor-like, C-terminal domain"/>
    <property type="match status" value="1"/>
</dbReference>
<dbReference type="InterPro" id="IPR036271">
    <property type="entry name" value="Tet_transcr_reg_TetR-rel_C_sf"/>
</dbReference>
<dbReference type="InterPro" id="IPR050109">
    <property type="entry name" value="HTH-type_TetR-like_transc_reg"/>
</dbReference>
<dbReference type="PANTHER" id="PTHR30055">
    <property type="entry name" value="HTH-TYPE TRANSCRIPTIONAL REGULATOR RUTR"/>
    <property type="match status" value="1"/>
</dbReference>
<organism evidence="6 7">
    <name type="scientific">Patulibacter medicamentivorans</name>
    <dbReference type="NCBI Taxonomy" id="1097667"/>
    <lineage>
        <taxon>Bacteria</taxon>
        <taxon>Bacillati</taxon>
        <taxon>Actinomycetota</taxon>
        <taxon>Thermoleophilia</taxon>
        <taxon>Solirubrobacterales</taxon>
        <taxon>Patulibacteraceae</taxon>
        <taxon>Patulibacter</taxon>
    </lineage>
</organism>
<dbReference type="RefSeq" id="WP_007569952.1">
    <property type="nucleotide sequence ID" value="NZ_AGUD01000006.1"/>
</dbReference>
<comment type="caution">
    <text evidence="6">The sequence shown here is derived from an EMBL/GenBank/DDBJ whole genome shotgun (WGS) entry which is preliminary data.</text>
</comment>
<evidence type="ECO:0000313" key="7">
    <source>
        <dbReference type="Proteomes" id="UP000005143"/>
    </source>
</evidence>
<keyword evidence="1" id="KW-0805">Transcription regulation</keyword>
<feature type="DNA-binding region" description="H-T-H motif" evidence="4">
    <location>
        <begin position="44"/>
        <end position="63"/>
    </location>
</feature>
<protein>
    <submittedName>
        <fullName evidence="6">Transcriptional regulator TetR family</fullName>
    </submittedName>
</protein>
<feature type="domain" description="HTH tetR-type" evidence="5">
    <location>
        <begin position="21"/>
        <end position="81"/>
    </location>
</feature>
<dbReference type="GO" id="GO:0003700">
    <property type="term" value="F:DNA-binding transcription factor activity"/>
    <property type="evidence" value="ECO:0007669"/>
    <property type="project" value="TreeGrafter"/>
</dbReference>
<gene>
    <name evidence="6" type="ORF">PAI11_02320</name>
</gene>
<dbReference type="Gene3D" id="1.10.357.10">
    <property type="entry name" value="Tetracycline Repressor, domain 2"/>
    <property type="match status" value="1"/>
</dbReference>
<dbReference type="OrthoDB" id="5181477at2"/>
<evidence type="ECO:0000256" key="3">
    <source>
        <dbReference type="ARBA" id="ARBA00023163"/>
    </source>
</evidence>
<dbReference type="PANTHER" id="PTHR30055:SF234">
    <property type="entry name" value="HTH-TYPE TRANSCRIPTIONAL REGULATOR BETI"/>
    <property type="match status" value="1"/>
</dbReference>
<dbReference type="SUPFAM" id="SSF46689">
    <property type="entry name" value="Homeodomain-like"/>
    <property type="match status" value="1"/>
</dbReference>
<keyword evidence="2 4" id="KW-0238">DNA-binding</keyword>
<evidence type="ECO:0000313" key="6">
    <source>
        <dbReference type="EMBL" id="EHN12927.1"/>
    </source>
</evidence>
<evidence type="ECO:0000256" key="4">
    <source>
        <dbReference type="PROSITE-ProRule" id="PRU00335"/>
    </source>
</evidence>